<dbReference type="STRING" id="1569628.A0A316UJZ2"/>
<dbReference type="InterPro" id="IPR001509">
    <property type="entry name" value="Epimerase_deHydtase"/>
</dbReference>
<dbReference type="Pfam" id="PF01370">
    <property type="entry name" value="Epimerase"/>
    <property type="match status" value="1"/>
</dbReference>
<dbReference type="InterPro" id="IPR050425">
    <property type="entry name" value="NAD(P)_dehydrat-like"/>
</dbReference>
<evidence type="ECO:0000259" key="3">
    <source>
        <dbReference type="Pfam" id="PF01370"/>
    </source>
</evidence>
<dbReference type="EMBL" id="KZ819675">
    <property type="protein sequence ID" value="PWN25607.1"/>
    <property type="molecule type" value="Genomic_DNA"/>
</dbReference>
<proteinExistence type="inferred from homology"/>
<name>A0A316UJZ2_9BASI</name>
<evidence type="ECO:0000256" key="1">
    <source>
        <dbReference type="ARBA" id="ARBA00023002"/>
    </source>
</evidence>
<dbReference type="Proteomes" id="UP000245884">
    <property type="component" value="Unassembled WGS sequence"/>
</dbReference>
<keyword evidence="5" id="KW-1185">Reference proteome</keyword>
<evidence type="ECO:0000313" key="4">
    <source>
        <dbReference type="EMBL" id="PWN25607.1"/>
    </source>
</evidence>
<organism evidence="4 5">
    <name type="scientific">Jaminaea rosea</name>
    <dbReference type="NCBI Taxonomy" id="1569628"/>
    <lineage>
        <taxon>Eukaryota</taxon>
        <taxon>Fungi</taxon>
        <taxon>Dikarya</taxon>
        <taxon>Basidiomycota</taxon>
        <taxon>Ustilaginomycotina</taxon>
        <taxon>Exobasidiomycetes</taxon>
        <taxon>Microstromatales</taxon>
        <taxon>Microstromatales incertae sedis</taxon>
        <taxon>Jaminaea</taxon>
    </lineage>
</organism>
<accession>A0A316UJZ2</accession>
<protein>
    <submittedName>
        <fullName evidence="4">NAD(P)-binding protein</fullName>
    </submittedName>
</protein>
<gene>
    <name evidence="4" type="ORF">BDZ90DRAFT_275831</name>
</gene>
<comment type="similarity">
    <text evidence="2">Belongs to the NAD(P)-dependent epimerase/dehydratase family. Dihydroflavonol-4-reductase subfamily.</text>
</comment>
<evidence type="ECO:0000256" key="2">
    <source>
        <dbReference type="ARBA" id="ARBA00023445"/>
    </source>
</evidence>
<sequence>MSASSSPLVLVTGITGFLSAHILDSLLSSPENFSIRGTLRSKSKSDALLSRFTPEQQKRIEFVEVKATESSDLTEAVKGVDYILHVASPFVVDVEDVQRDLLTPATEGTLNVLRYASKEKSVQFVGITSSFAAVTDMSKGGPNRPGFTYTDKDWNPAGNKEAIEFGGKGGFAYLASKKVAEEAAWDFVEKEKPSFTISAFNPPMIYGPPLQPGVKKANLNTSSQAIYGLISSLPSMPADQLPLFVHARDVADAHVRAISKHSRGAAGRRFLLCGGKFNWALAVHYIAERFPELKERLPKGWEESKPDEKALNEEIASIDTSPTEDVLGMQFKGWQKTLEETIQRLLELEKSEGWEK</sequence>
<dbReference type="GO" id="GO:0016616">
    <property type="term" value="F:oxidoreductase activity, acting on the CH-OH group of donors, NAD or NADP as acceptor"/>
    <property type="evidence" value="ECO:0007669"/>
    <property type="project" value="TreeGrafter"/>
</dbReference>
<dbReference type="Gene3D" id="3.40.50.720">
    <property type="entry name" value="NAD(P)-binding Rossmann-like Domain"/>
    <property type="match status" value="1"/>
</dbReference>
<dbReference type="SUPFAM" id="SSF51735">
    <property type="entry name" value="NAD(P)-binding Rossmann-fold domains"/>
    <property type="match status" value="1"/>
</dbReference>
<reference evidence="4 5" key="1">
    <citation type="journal article" date="2018" name="Mol. Biol. Evol.">
        <title>Broad Genomic Sampling Reveals a Smut Pathogenic Ancestry of the Fungal Clade Ustilaginomycotina.</title>
        <authorList>
            <person name="Kijpornyongpan T."/>
            <person name="Mondo S.J."/>
            <person name="Barry K."/>
            <person name="Sandor L."/>
            <person name="Lee J."/>
            <person name="Lipzen A."/>
            <person name="Pangilinan J."/>
            <person name="LaButti K."/>
            <person name="Hainaut M."/>
            <person name="Henrissat B."/>
            <person name="Grigoriev I.V."/>
            <person name="Spatafora J.W."/>
            <person name="Aime M.C."/>
        </authorList>
    </citation>
    <scope>NUCLEOTIDE SEQUENCE [LARGE SCALE GENOMIC DNA]</scope>
    <source>
        <strain evidence="4 5">MCA 5214</strain>
    </source>
</reference>
<dbReference type="AlphaFoldDB" id="A0A316UJZ2"/>
<feature type="domain" description="NAD-dependent epimerase/dehydratase" evidence="3">
    <location>
        <begin position="9"/>
        <end position="271"/>
    </location>
</feature>
<dbReference type="RefSeq" id="XP_025360219.1">
    <property type="nucleotide sequence ID" value="XM_025508903.1"/>
</dbReference>
<dbReference type="GeneID" id="37030726"/>
<keyword evidence="1" id="KW-0560">Oxidoreductase</keyword>
<evidence type="ECO:0000313" key="5">
    <source>
        <dbReference type="Proteomes" id="UP000245884"/>
    </source>
</evidence>
<dbReference type="PANTHER" id="PTHR10366">
    <property type="entry name" value="NAD DEPENDENT EPIMERASE/DEHYDRATASE"/>
    <property type="match status" value="1"/>
</dbReference>
<dbReference type="OrthoDB" id="2735536at2759"/>
<dbReference type="InterPro" id="IPR036291">
    <property type="entry name" value="NAD(P)-bd_dom_sf"/>
</dbReference>
<dbReference type="PANTHER" id="PTHR10366:SF564">
    <property type="entry name" value="STEROL-4-ALPHA-CARBOXYLATE 3-DEHYDROGENASE, DECARBOXYLATING"/>
    <property type="match status" value="1"/>
</dbReference>